<dbReference type="AlphaFoldDB" id="A0A069P5W9"/>
<evidence type="ECO:0008006" key="5">
    <source>
        <dbReference type="Google" id="ProtNLM"/>
    </source>
</evidence>
<dbReference type="eggNOG" id="ENOG5034B5K">
    <property type="taxonomic scope" value="Bacteria"/>
</dbReference>
<dbReference type="Pfam" id="PF14375">
    <property type="entry name" value="Cys_rich_CWC"/>
    <property type="match status" value="1"/>
</dbReference>
<sequence length="74" mass="7680">MTNMESTREPAVDGALVCARCGAPFRCGSLAGDAACWCAALPALPLDRLLPGEPCLCRACLLALIDKTRAADSD</sequence>
<reference evidence="2 3" key="2">
    <citation type="submission" date="2014-03" db="EMBL/GenBank/DDBJ databases">
        <title>Draft Genome Sequences of Four Burkholderia Strains.</title>
        <authorList>
            <person name="Liu X.Y."/>
            <person name="Li C.X."/>
            <person name="Xu J.H."/>
        </authorList>
    </citation>
    <scope>NUCLEOTIDE SEQUENCE [LARGE SCALE GENOMIC DNA]</scope>
    <source>
        <strain evidence="2 3">R27</strain>
    </source>
</reference>
<dbReference type="EMBL" id="BMEG01000001">
    <property type="protein sequence ID" value="GGD60345.1"/>
    <property type="molecule type" value="Genomic_DNA"/>
</dbReference>
<evidence type="ECO:0000313" key="2">
    <source>
        <dbReference type="EMBL" id="KDR32686.1"/>
    </source>
</evidence>
<evidence type="ECO:0000313" key="3">
    <source>
        <dbReference type="Proteomes" id="UP000027439"/>
    </source>
</evidence>
<gene>
    <name evidence="2" type="ORF">BG57_09640</name>
    <name evidence="1" type="ORF">GCM10010985_13070</name>
</gene>
<comment type="caution">
    <text evidence="2">The sequence shown here is derived from an EMBL/GenBank/DDBJ whole genome shotgun (WGS) entry which is preliminary data.</text>
</comment>
<dbReference type="RefSeq" id="WP_035967204.1">
    <property type="nucleotide sequence ID" value="NZ_BMEG01000001.1"/>
</dbReference>
<reference evidence="1" key="4">
    <citation type="submission" date="2024-05" db="EMBL/GenBank/DDBJ databases">
        <authorList>
            <person name="Sun Q."/>
            <person name="Zhou Y."/>
        </authorList>
    </citation>
    <scope>NUCLEOTIDE SEQUENCE</scope>
    <source>
        <strain evidence="1">CGMCC 1.11013</strain>
    </source>
</reference>
<dbReference type="InterPro" id="IPR032720">
    <property type="entry name" value="Cys_rich_CWC"/>
</dbReference>
<evidence type="ECO:0000313" key="1">
    <source>
        <dbReference type="EMBL" id="GGD60345.1"/>
    </source>
</evidence>
<evidence type="ECO:0000313" key="4">
    <source>
        <dbReference type="Proteomes" id="UP000597138"/>
    </source>
</evidence>
<organism evidence="2 3">
    <name type="scientific">Caballeronia grimmiae</name>
    <dbReference type="NCBI Taxonomy" id="1071679"/>
    <lineage>
        <taxon>Bacteria</taxon>
        <taxon>Pseudomonadati</taxon>
        <taxon>Pseudomonadota</taxon>
        <taxon>Betaproteobacteria</taxon>
        <taxon>Burkholderiales</taxon>
        <taxon>Burkholderiaceae</taxon>
        <taxon>Caballeronia</taxon>
    </lineage>
</organism>
<keyword evidence="4" id="KW-1185">Reference proteome</keyword>
<accession>A0A069P5W9</accession>
<dbReference type="Proteomes" id="UP000597138">
    <property type="component" value="Unassembled WGS sequence"/>
</dbReference>
<reference evidence="4" key="3">
    <citation type="journal article" date="2019" name="Int. J. Syst. Evol. Microbiol.">
        <title>The Global Catalogue of Microorganisms (GCM) 10K type strain sequencing project: providing services to taxonomists for standard genome sequencing and annotation.</title>
        <authorList>
            <consortium name="The Broad Institute Genomics Platform"/>
            <consortium name="The Broad Institute Genome Sequencing Center for Infectious Disease"/>
            <person name="Wu L."/>
            <person name="Ma J."/>
        </authorList>
    </citation>
    <scope>NUCLEOTIDE SEQUENCE [LARGE SCALE GENOMIC DNA]</scope>
    <source>
        <strain evidence="4">CGMCC 1.11013</strain>
    </source>
</reference>
<dbReference type="Proteomes" id="UP000027439">
    <property type="component" value="Unassembled WGS sequence"/>
</dbReference>
<protein>
    <recommendedName>
        <fullName evidence="5">Cysteine-rich CWC family protein</fullName>
    </recommendedName>
</protein>
<dbReference type="EMBL" id="JFHE01000019">
    <property type="protein sequence ID" value="KDR32686.1"/>
    <property type="molecule type" value="Genomic_DNA"/>
</dbReference>
<reference evidence="1" key="1">
    <citation type="journal article" date="2014" name="Int. J. Syst. Evol. Microbiol.">
        <title>Complete genome of a new Firmicutes species belonging to the dominant human colonic microbiota ('Ruminococcus bicirculans') reveals two chromosomes and a selective capacity to utilize plant glucans.</title>
        <authorList>
            <consortium name="NISC Comparative Sequencing Program"/>
            <person name="Wegmann U."/>
            <person name="Louis P."/>
            <person name="Goesmann A."/>
            <person name="Henrissat B."/>
            <person name="Duncan S.H."/>
            <person name="Flint H.J."/>
        </authorList>
    </citation>
    <scope>NUCLEOTIDE SEQUENCE</scope>
    <source>
        <strain evidence="1">CGMCC 1.11013</strain>
    </source>
</reference>
<name>A0A069P5W9_9BURK</name>
<proteinExistence type="predicted"/>
<dbReference type="STRING" id="1071679.BG57_09640"/>